<feature type="compositionally biased region" description="Polar residues" evidence="11">
    <location>
        <begin position="81"/>
        <end position="119"/>
    </location>
</feature>
<dbReference type="PROSITE" id="PS50026">
    <property type="entry name" value="EGF_3"/>
    <property type="match status" value="1"/>
</dbReference>
<comment type="caution">
    <text evidence="9">Lacks conserved residue(s) required for the propagation of feature annotation.</text>
</comment>
<dbReference type="SUPFAM" id="SSF57196">
    <property type="entry name" value="EGF/Laminin"/>
    <property type="match status" value="1"/>
</dbReference>
<dbReference type="Pfam" id="PF00386">
    <property type="entry name" value="C1q"/>
    <property type="match status" value="1"/>
</dbReference>
<dbReference type="CDD" id="cd00054">
    <property type="entry name" value="EGF_CA"/>
    <property type="match status" value="1"/>
</dbReference>
<feature type="coiled-coil region" evidence="10">
    <location>
        <begin position="681"/>
        <end position="722"/>
    </location>
</feature>
<dbReference type="SUPFAM" id="SSF49842">
    <property type="entry name" value="TNF-like"/>
    <property type="match status" value="1"/>
</dbReference>
<comment type="subcellular location">
    <subcellularLocation>
        <location evidence="1">Secreted</location>
    </subcellularLocation>
</comment>
<dbReference type="PROSITE" id="PS50871">
    <property type="entry name" value="C1Q"/>
    <property type="match status" value="1"/>
</dbReference>
<dbReference type="InterPro" id="IPR001881">
    <property type="entry name" value="EGF-like_Ca-bd_dom"/>
</dbReference>
<dbReference type="SMART" id="SM00110">
    <property type="entry name" value="C1Q"/>
    <property type="match status" value="1"/>
</dbReference>
<feature type="compositionally biased region" description="Low complexity" evidence="11">
    <location>
        <begin position="161"/>
        <end position="171"/>
    </location>
</feature>
<dbReference type="InterPro" id="IPR008983">
    <property type="entry name" value="Tumour_necrosis_fac-like_dom"/>
</dbReference>
<evidence type="ECO:0000256" key="2">
    <source>
        <dbReference type="ARBA" id="ARBA00022525"/>
    </source>
</evidence>
<dbReference type="InterPro" id="IPR050392">
    <property type="entry name" value="Collagen/C1q_domain"/>
</dbReference>
<evidence type="ECO:0000313" key="16">
    <source>
        <dbReference type="Proteomes" id="UP000796761"/>
    </source>
</evidence>
<evidence type="ECO:0000259" key="14">
    <source>
        <dbReference type="PROSITE" id="PS51041"/>
    </source>
</evidence>
<dbReference type="InterPro" id="IPR000742">
    <property type="entry name" value="EGF"/>
</dbReference>
<sequence length="1240" mass="137666">MRRGREGGAEDLAPWQALCSAVKQSNSLSFNKIVQLEIEFEAFTFAVMPKRQEKKTQNISSVRDKTVRGSTGFDALGKLWTTGQGDETQTSHSDSTPSLTPTGGSPHSEIQATRVSASQGPPFASAAETLGTTAVKKTSSPTISTPASQSNGHSDGDSGSDKIGSSSRSKGTTLQSTAREIPLQKGVTASLDTATGDRSVKQTSRSTRSQQDANSKASGFETTRGKNWCAYVHSRLIPTVVVDNLETFSSGRAKPCTWQTGSCAQRSQTSTHQAYRIKHKIVTSLEWKCCPGYSGQNCQPRAQEQQSVIHSNQAESSRTLSERTPGALQDPSGPALFQKMNERISSQEMKLTFLQKKADSIAAAMNDVSQMLSSLEGKINEDKGREFQSFLKGLKSRSINDLIKDIVGEHFQVFQVEMQESMAQVFKTMSSMSGDLENTKELVKHLNETQNKFAQEKDSGPKELDILELKSHMVQMREEMALTCDKPVKALQEKQKSLEVNLEHQQSRSVIYYQSLNRTLTEMRDAHEQLLSAEQSSRQNLPSAGKVLEHNVTEYMISLHEKVKRQGMMVLELYDDLRVQDSKISNLSVTLEIQRDSLLGVCDDMLSESRTDFQAQLAAVQESVVALNKSLSDMFLPLGSKVDRMNEQINDLCYDMEILQPLIEQGVPFSLTSEYEQQIQAKEFKEKLENLTVVINRMSSAMKELSETQERLKNESQAYQELFEGRVNECSMEIEDGLNKTMIVLNSAIDSIQDNYVLKDMLHTLRNETEVCCGRAEELDSLLAFIPQFQQLNESLQSLLYSKRYEITSQVVPSLSQLPYKESDKSVLHNLSRVLYILNDMSSKVEKQEQDISHLEEKLFDSVESSKDHEVRLLNVESKISKFLANCVLLKKTKAASTEKEQVVSLQLQALSSRIKALEAKSIRFSNVIPLVNKTAHEAWGLCQDANNSIQKVNASIPVLIKLAQPDIPLLQRGLKELIESVLEVKAGTILTNLTQHVDISMVNAMNNVTKLQKQLKPVIKKPSPAKKVAGNATMSLASRSQRNTDNAIDPGQFSACASSPCQNGGTCVNDRQSFVCACRHPFGGANCSVKLMNDNSLSVDFSKGSYRYAPMVAFFASHTYGMTTPGPIRFNNLDVNYGASFAPATGKFHVPYLGVYVFEYTIESLSPRASGYLVIDGIDKLTFQAENINNNKYADRVITGNALLELNYGQKVWLRLETGSIPAKYPPVTTFSGYLLYRT</sequence>
<feature type="disulfide bond" evidence="9">
    <location>
        <begin position="1079"/>
        <end position="1088"/>
    </location>
</feature>
<evidence type="ECO:0008006" key="17">
    <source>
        <dbReference type="Google" id="ProtNLM"/>
    </source>
</evidence>
<dbReference type="PRINTS" id="PR00007">
    <property type="entry name" value="COMPLEMNTC1Q"/>
</dbReference>
<keyword evidence="4" id="KW-0732">Signal</keyword>
<proteinExistence type="predicted"/>
<keyword evidence="6 10" id="KW-0175">Coiled coil</keyword>
<dbReference type="GO" id="GO:0005509">
    <property type="term" value="F:calcium ion binding"/>
    <property type="evidence" value="ECO:0007669"/>
    <property type="project" value="InterPro"/>
</dbReference>
<evidence type="ECO:0000256" key="6">
    <source>
        <dbReference type="ARBA" id="ARBA00023054"/>
    </source>
</evidence>
<dbReference type="SMART" id="SM00179">
    <property type="entry name" value="EGF_CA"/>
    <property type="match status" value="1"/>
</dbReference>
<dbReference type="InterPro" id="IPR011489">
    <property type="entry name" value="EMI_domain"/>
</dbReference>
<dbReference type="OrthoDB" id="10044191at2759"/>
<dbReference type="GO" id="GO:0090051">
    <property type="term" value="P:negative regulation of cell migration involved in sprouting angiogenesis"/>
    <property type="evidence" value="ECO:0007669"/>
    <property type="project" value="TreeGrafter"/>
</dbReference>
<dbReference type="SMART" id="SM00181">
    <property type="entry name" value="EGF"/>
    <property type="match status" value="1"/>
</dbReference>
<evidence type="ECO:0000256" key="10">
    <source>
        <dbReference type="SAM" id="Coils"/>
    </source>
</evidence>
<keyword evidence="2" id="KW-0964">Secreted</keyword>
<reference evidence="15" key="1">
    <citation type="submission" date="2019-04" db="EMBL/GenBank/DDBJ databases">
        <title>Genome assembly of Zosterops borbonicus 15179.</title>
        <authorList>
            <person name="Leroy T."/>
            <person name="Anselmetti Y."/>
            <person name="Tilak M.-K."/>
            <person name="Nabholz B."/>
        </authorList>
    </citation>
    <scope>NUCLEOTIDE SEQUENCE</scope>
    <source>
        <strain evidence="15">HGM_15179</strain>
        <tissue evidence="15">Muscle</tissue>
    </source>
</reference>
<evidence type="ECO:0000256" key="5">
    <source>
        <dbReference type="ARBA" id="ARBA00022737"/>
    </source>
</evidence>
<dbReference type="FunFam" id="2.10.25.10:FF:000255">
    <property type="entry name" value="Sushi, nidogen and EGF-like domains 1"/>
    <property type="match status" value="1"/>
</dbReference>
<dbReference type="PROSITE" id="PS01186">
    <property type="entry name" value="EGF_2"/>
    <property type="match status" value="1"/>
</dbReference>
<name>A0A8K1GTI8_9PASS</name>
<evidence type="ECO:0000256" key="8">
    <source>
        <dbReference type="ARBA" id="ARBA00023180"/>
    </source>
</evidence>
<evidence type="ECO:0000256" key="11">
    <source>
        <dbReference type="SAM" id="MobiDB-lite"/>
    </source>
</evidence>
<feature type="region of interest" description="Disordered" evidence="11">
    <location>
        <begin position="304"/>
        <end position="332"/>
    </location>
</feature>
<evidence type="ECO:0000256" key="7">
    <source>
        <dbReference type="ARBA" id="ARBA00023157"/>
    </source>
</evidence>
<organism evidence="15 16">
    <name type="scientific">Zosterops borbonicus</name>
    <dbReference type="NCBI Taxonomy" id="364589"/>
    <lineage>
        <taxon>Eukaryota</taxon>
        <taxon>Metazoa</taxon>
        <taxon>Chordata</taxon>
        <taxon>Craniata</taxon>
        <taxon>Vertebrata</taxon>
        <taxon>Euteleostomi</taxon>
        <taxon>Archelosauria</taxon>
        <taxon>Archosauria</taxon>
        <taxon>Dinosauria</taxon>
        <taxon>Saurischia</taxon>
        <taxon>Theropoda</taxon>
        <taxon>Coelurosauria</taxon>
        <taxon>Aves</taxon>
        <taxon>Neognathae</taxon>
        <taxon>Neoaves</taxon>
        <taxon>Telluraves</taxon>
        <taxon>Australaves</taxon>
        <taxon>Passeriformes</taxon>
        <taxon>Sylvioidea</taxon>
        <taxon>Zosteropidae</taxon>
        <taxon>Zosterops</taxon>
    </lineage>
</organism>
<gene>
    <name evidence="15" type="ORF">HGM15179_003560</name>
</gene>
<keyword evidence="8" id="KW-0325">Glycoprotein</keyword>
<feature type="compositionally biased region" description="Polar residues" evidence="11">
    <location>
        <begin position="201"/>
        <end position="221"/>
    </location>
</feature>
<feature type="region of interest" description="Disordered" evidence="11">
    <location>
        <begin position="75"/>
        <end position="221"/>
    </location>
</feature>
<dbReference type="Gene3D" id="2.60.120.40">
    <property type="match status" value="1"/>
</dbReference>
<feature type="domain" description="C1q" evidence="13">
    <location>
        <begin position="1108"/>
        <end position="1240"/>
    </location>
</feature>
<feature type="domain" description="EMI" evidence="14">
    <location>
        <begin position="225"/>
        <end position="300"/>
    </location>
</feature>
<accession>A0A8K1GTI8</accession>
<feature type="coiled-coil region" evidence="10">
    <location>
        <begin position="488"/>
        <end position="533"/>
    </location>
</feature>
<dbReference type="Gene3D" id="2.10.25.10">
    <property type="entry name" value="Laminin"/>
    <property type="match status" value="1"/>
</dbReference>
<keyword evidence="16" id="KW-1185">Reference proteome</keyword>
<feature type="compositionally biased region" description="Polar residues" evidence="11">
    <location>
        <begin position="304"/>
        <end position="319"/>
    </location>
</feature>
<feature type="domain" description="EGF-like" evidence="12">
    <location>
        <begin position="1053"/>
        <end position="1089"/>
    </location>
</feature>
<dbReference type="GO" id="GO:0005576">
    <property type="term" value="C:extracellular region"/>
    <property type="evidence" value="ECO:0007669"/>
    <property type="project" value="UniProtKB-SubCell"/>
</dbReference>
<dbReference type="PROSITE" id="PS51041">
    <property type="entry name" value="EMI"/>
    <property type="match status" value="1"/>
</dbReference>
<keyword evidence="7 9" id="KW-1015">Disulfide bond</keyword>
<dbReference type="Proteomes" id="UP000796761">
    <property type="component" value="Unassembled WGS sequence"/>
</dbReference>
<dbReference type="InterPro" id="IPR001073">
    <property type="entry name" value="C1q_dom"/>
</dbReference>
<dbReference type="FunFam" id="2.60.120.40:FF:000009">
    <property type="entry name" value="Multimerin-1"/>
    <property type="match status" value="1"/>
</dbReference>
<evidence type="ECO:0000313" key="15">
    <source>
        <dbReference type="EMBL" id="TRZ23546.1"/>
    </source>
</evidence>
<dbReference type="GO" id="GO:0030948">
    <property type="term" value="P:negative regulation of vascular endothelial growth factor receptor signaling pathway"/>
    <property type="evidence" value="ECO:0007669"/>
    <property type="project" value="TreeGrafter"/>
</dbReference>
<evidence type="ECO:0000256" key="4">
    <source>
        <dbReference type="ARBA" id="ARBA00022729"/>
    </source>
</evidence>
<keyword evidence="5" id="KW-0677">Repeat</keyword>
<evidence type="ECO:0000259" key="13">
    <source>
        <dbReference type="PROSITE" id="PS50871"/>
    </source>
</evidence>
<feature type="compositionally biased region" description="Polar residues" evidence="11">
    <location>
        <begin position="130"/>
        <end position="147"/>
    </location>
</feature>
<dbReference type="PROSITE" id="PS00010">
    <property type="entry name" value="ASX_HYDROXYL"/>
    <property type="match status" value="1"/>
</dbReference>
<dbReference type="EMBL" id="SWJQ01000071">
    <property type="protein sequence ID" value="TRZ23546.1"/>
    <property type="molecule type" value="Genomic_DNA"/>
</dbReference>
<keyword evidence="3 9" id="KW-0245">EGF-like domain</keyword>
<evidence type="ECO:0000259" key="12">
    <source>
        <dbReference type="PROSITE" id="PS50026"/>
    </source>
</evidence>
<dbReference type="PANTHER" id="PTHR15427">
    <property type="entry name" value="EMILIN ELASTIN MICROFIBRIL INTERFACE-LOCATED PROTEIN ELASTIN MICROFIBRIL INTERFACER"/>
    <property type="match status" value="1"/>
</dbReference>
<dbReference type="InterPro" id="IPR000152">
    <property type="entry name" value="EGF-type_Asp/Asn_hydroxyl_site"/>
</dbReference>
<evidence type="ECO:0000256" key="9">
    <source>
        <dbReference type="PROSITE-ProRule" id="PRU00076"/>
    </source>
</evidence>
<dbReference type="PANTHER" id="PTHR15427:SF3">
    <property type="entry name" value="MULTIMERIN-1"/>
    <property type="match status" value="1"/>
</dbReference>
<dbReference type="Pfam" id="PF00008">
    <property type="entry name" value="EGF"/>
    <property type="match status" value="1"/>
</dbReference>
<dbReference type="PROSITE" id="PS00022">
    <property type="entry name" value="EGF_1"/>
    <property type="match status" value="1"/>
</dbReference>
<protein>
    <recommendedName>
        <fullName evidence="17">Multimerin-1</fullName>
    </recommendedName>
</protein>
<dbReference type="Pfam" id="PF07546">
    <property type="entry name" value="EMI"/>
    <property type="match status" value="1"/>
</dbReference>
<evidence type="ECO:0000256" key="1">
    <source>
        <dbReference type="ARBA" id="ARBA00004613"/>
    </source>
</evidence>
<evidence type="ECO:0000256" key="3">
    <source>
        <dbReference type="ARBA" id="ARBA00022536"/>
    </source>
</evidence>
<comment type="caution">
    <text evidence="15">The sequence shown here is derived from an EMBL/GenBank/DDBJ whole genome shotgun (WGS) entry which is preliminary data.</text>
</comment>
<dbReference type="AlphaFoldDB" id="A0A8K1GTI8"/>